<accession>A0AA35VFU5</accession>
<name>A0AA35VFU5_LACSI</name>
<organism evidence="1 2">
    <name type="scientific">Lactuca saligna</name>
    <name type="common">Willowleaf lettuce</name>
    <dbReference type="NCBI Taxonomy" id="75948"/>
    <lineage>
        <taxon>Eukaryota</taxon>
        <taxon>Viridiplantae</taxon>
        <taxon>Streptophyta</taxon>
        <taxon>Embryophyta</taxon>
        <taxon>Tracheophyta</taxon>
        <taxon>Spermatophyta</taxon>
        <taxon>Magnoliopsida</taxon>
        <taxon>eudicotyledons</taxon>
        <taxon>Gunneridae</taxon>
        <taxon>Pentapetalae</taxon>
        <taxon>asterids</taxon>
        <taxon>campanulids</taxon>
        <taxon>Asterales</taxon>
        <taxon>Asteraceae</taxon>
        <taxon>Cichorioideae</taxon>
        <taxon>Cichorieae</taxon>
        <taxon>Lactucinae</taxon>
        <taxon>Lactuca</taxon>
    </lineage>
</organism>
<dbReference type="AlphaFoldDB" id="A0AA35VFU5"/>
<reference evidence="1" key="1">
    <citation type="submission" date="2023-04" db="EMBL/GenBank/DDBJ databases">
        <authorList>
            <person name="Vijverberg K."/>
            <person name="Xiong W."/>
            <person name="Schranz E."/>
        </authorList>
    </citation>
    <scope>NUCLEOTIDE SEQUENCE</scope>
</reference>
<dbReference type="Proteomes" id="UP001177003">
    <property type="component" value="Chromosome 1"/>
</dbReference>
<keyword evidence="2" id="KW-1185">Reference proteome</keyword>
<proteinExistence type="predicted"/>
<gene>
    <name evidence="1" type="ORF">LSALG_LOCUS8408</name>
</gene>
<sequence>MLPCFDYSSDDTEDEDQYGDEALNYNEYDDDDFYHSDDQYSGRNQLSDYASEDRCTGVPRCTLFLKFNTMLIKFDNHW</sequence>
<protein>
    <submittedName>
        <fullName evidence="1">Uncharacterized protein</fullName>
    </submittedName>
</protein>
<evidence type="ECO:0000313" key="1">
    <source>
        <dbReference type="EMBL" id="CAI9267954.1"/>
    </source>
</evidence>
<evidence type="ECO:0000313" key="2">
    <source>
        <dbReference type="Proteomes" id="UP001177003"/>
    </source>
</evidence>
<dbReference type="EMBL" id="OX465077">
    <property type="protein sequence ID" value="CAI9267954.1"/>
    <property type="molecule type" value="Genomic_DNA"/>
</dbReference>